<dbReference type="Proteomes" id="UP001281147">
    <property type="component" value="Unassembled WGS sequence"/>
</dbReference>
<protein>
    <submittedName>
        <fullName evidence="1">Uncharacterized protein</fullName>
    </submittedName>
</protein>
<gene>
    <name evidence="1" type="ORF">LTR37_002342</name>
</gene>
<sequence length="1102" mass="119243">MAPSAVDSRGVMTNGINGHAKGGDNGFARSDSYDNIDTMNPHDSVRFDPSLEPKRYQMKGTDPNSKVLFRDVNIIDSTGQEPFKGDVYIEGERIRYVGSVPDVEALAKNAQVRTINGRGRTLMSGLGDAHTHFSWNDGDLGRLGDLGVEEHTLACARSAQCYIDSGYTMCYGKELLDIGGSETPADHTGELLGAASAKERLDIVLRDAINEGRLPGPRYLANGKEMAVPDGDLVPGITAFAKGPLEMRETIRHHVKLGVDNIKLSMSGEQITETRDAQDCYYTDDETAACVDEAHRHGVRLCAHARARDSVKMCIRHGVDIIYHASWIDQEGMDMLEKNKHKHIVAPGLNWLIGTLYDSSAFGYSFEKAEQVGYKKELDYAIPGLKEMHQRGITVLPGGDYGFAWTPHGTYARDLEHFVKLLDFTPMESIVAATAGVAKLFMREDELGKIKPGYFADCILVDGNPVENISVLQEHDKLNVIMINGRIHKASYKEFIKADQLQPVAPGPAVKLTNFIAYGTDDGTQRPRVGHLDQDKGTITPLAFDSGTLIENLYQLIEVGEDHIVAGGEPFQVTEKVTVLPPLSGRDVIAVGKNYKGHVAEVAGASEKPDVPSCPVVFTKRATSIIANEDGILLHEDFTEQLDYEGEIAVVIGKGGYQITEAEAMNHVWGYTIVNDVSAREQQRAHVQAYIGKSGDSYCPMGPLALPKSALPDTLEITTHVNGELRQKGSTKDLIFSIPRLIKELSESQTLRPGDVITTGTPAGVGLGMKPPKFLKPGDVVEITVGGIGTLRNKVVKAKRDNHVTSRVKKESAIPINNLSITNGGLGLTTLQNGKKLCAQKIGNGPQSIIFVHGLGGDTSYFTPVLNSLGLNKEDQSQYTSLLFDLEGHGMSPTKANSRLSIESYAQDIDGLVKVLAMPTQQSVTLVAHSMGCLVASLFAYQHPNIVSKLILIGPPPCPLPGPGADGCIKRAATVRAEGMRNVAMTVATAGTSAKTKAENPLAFTTVQMSLLKQDPEGYAKGCTALAGAKDLNSIDFSRLGQSVRECLIITGEEDKISPPAHVKKLGETMNASETHILPDVGHWHVFEDVESVVSIMKSFLA</sequence>
<proteinExistence type="predicted"/>
<reference evidence="1" key="1">
    <citation type="submission" date="2023-07" db="EMBL/GenBank/DDBJ databases">
        <title>Black Yeasts Isolated from many extreme environments.</title>
        <authorList>
            <person name="Coleine C."/>
            <person name="Stajich J.E."/>
            <person name="Selbmann L."/>
        </authorList>
    </citation>
    <scope>NUCLEOTIDE SEQUENCE</scope>
    <source>
        <strain evidence="1">CCFEE 5714</strain>
    </source>
</reference>
<accession>A0ACC3NUR5</accession>
<evidence type="ECO:0000313" key="2">
    <source>
        <dbReference type="Proteomes" id="UP001281147"/>
    </source>
</evidence>
<dbReference type="EMBL" id="JAUTXU010000012">
    <property type="protein sequence ID" value="KAK3722770.1"/>
    <property type="molecule type" value="Genomic_DNA"/>
</dbReference>
<name>A0ACC3NUR5_9PEZI</name>
<keyword evidence="2" id="KW-1185">Reference proteome</keyword>
<comment type="caution">
    <text evidence="1">The sequence shown here is derived from an EMBL/GenBank/DDBJ whole genome shotgun (WGS) entry which is preliminary data.</text>
</comment>
<organism evidence="1 2">
    <name type="scientific">Vermiconidia calcicola</name>
    <dbReference type="NCBI Taxonomy" id="1690605"/>
    <lineage>
        <taxon>Eukaryota</taxon>
        <taxon>Fungi</taxon>
        <taxon>Dikarya</taxon>
        <taxon>Ascomycota</taxon>
        <taxon>Pezizomycotina</taxon>
        <taxon>Dothideomycetes</taxon>
        <taxon>Dothideomycetidae</taxon>
        <taxon>Mycosphaerellales</taxon>
        <taxon>Extremaceae</taxon>
        <taxon>Vermiconidia</taxon>
    </lineage>
</organism>
<evidence type="ECO:0000313" key="1">
    <source>
        <dbReference type="EMBL" id="KAK3722770.1"/>
    </source>
</evidence>